<keyword evidence="3" id="KW-1185">Reference proteome</keyword>
<evidence type="ECO:0000313" key="2">
    <source>
        <dbReference type="EMBL" id="RIA88236.1"/>
    </source>
</evidence>
<evidence type="ECO:0000256" key="1">
    <source>
        <dbReference type="SAM" id="Phobius"/>
    </source>
</evidence>
<gene>
    <name evidence="2" type="ORF">C1645_826714</name>
</gene>
<proteinExistence type="predicted"/>
<dbReference type="AlphaFoldDB" id="A0A397SUG2"/>
<comment type="caution">
    <text evidence="2">The sequence shown here is derived from an EMBL/GenBank/DDBJ whole genome shotgun (WGS) entry which is preliminary data.</text>
</comment>
<accession>A0A397SUG2</accession>
<keyword evidence="1" id="KW-1133">Transmembrane helix</keyword>
<dbReference type="InterPro" id="IPR012337">
    <property type="entry name" value="RNaseH-like_sf"/>
</dbReference>
<feature type="transmembrane region" description="Helical" evidence="1">
    <location>
        <begin position="91"/>
        <end position="115"/>
    </location>
</feature>
<dbReference type="STRING" id="658196.A0A397SUG2"/>
<dbReference type="SUPFAM" id="SSF53098">
    <property type="entry name" value="Ribonuclease H-like"/>
    <property type="match status" value="1"/>
</dbReference>
<dbReference type="OrthoDB" id="2447403at2759"/>
<sequence length="129" mass="14940">MSLENKIMGITTDNASNNLTFMSSLSLWAAKKLKELIVKIHAFSLRREKLNVHIRWNSTFDMIKRALKLRIALEFVTINNKDLKKYKQQTVFYFVETVLETLIEMALGTLGVGILKWFKEMKHLSGTGF</sequence>
<protein>
    <submittedName>
        <fullName evidence="2">Uncharacterized protein</fullName>
    </submittedName>
</protein>
<organism evidence="2 3">
    <name type="scientific">Glomus cerebriforme</name>
    <dbReference type="NCBI Taxonomy" id="658196"/>
    <lineage>
        <taxon>Eukaryota</taxon>
        <taxon>Fungi</taxon>
        <taxon>Fungi incertae sedis</taxon>
        <taxon>Mucoromycota</taxon>
        <taxon>Glomeromycotina</taxon>
        <taxon>Glomeromycetes</taxon>
        <taxon>Glomerales</taxon>
        <taxon>Glomeraceae</taxon>
        <taxon>Glomus</taxon>
    </lineage>
</organism>
<reference evidence="2 3" key="1">
    <citation type="submission" date="2018-06" db="EMBL/GenBank/DDBJ databases">
        <title>Comparative genomics reveals the genomic features of Rhizophagus irregularis, R. cerebriforme, R. diaphanum and Gigaspora rosea, and their symbiotic lifestyle signature.</title>
        <authorList>
            <person name="Morin E."/>
            <person name="San Clemente H."/>
            <person name="Chen E.C.H."/>
            <person name="De La Providencia I."/>
            <person name="Hainaut M."/>
            <person name="Kuo A."/>
            <person name="Kohler A."/>
            <person name="Murat C."/>
            <person name="Tang N."/>
            <person name="Roy S."/>
            <person name="Loubradou J."/>
            <person name="Henrissat B."/>
            <person name="Grigoriev I.V."/>
            <person name="Corradi N."/>
            <person name="Roux C."/>
            <person name="Martin F.M."/>
        </authorList>
    </citation>
    <scope>NUCLEOTIDE SEQUENCE [LARGE SCALE GENOMIC DNA]</scope>
    <source>
        <strain evidence="2 3">DAOM 227022</strain>
    </source>
</reference>
<dbReference type="Proteomes" id="UP000265703">
    <property type="component" value="Unassembled WGS sequence"/>
</dbReference>
<name>A0A397SUG2_9GLOM</name>
<keyword evidence="1" id="KW-0812">Transmembrane</keyword>
<dbReference type="EMBL" id="QKYT01000274">
    <property type="protein sequence ID" value="RIA88236.1"/>
    <property type="molecule type" value="Genomic_DNA"/>
</dbReference>
<evidence type="ECO:0000313" key="3">
    <source>
        <dbReference type="Proteomes" id="UP000265703"/>
    </source>
</evidence>
<keyword evidence="1" id="KW-0472">Membrane</keyword>